<dbReference type="AlphaFoldDB" id="E0VI78"/>
<keyword evidence="1" id="KW-0812">Transmembrane</keyword>
<dbReference type="GeneID" id="8237782"/>
<dbReference type="VEuPathDB" id="VectorBase:PHUM221380"/>
<reference evidence="3" key="3">
    <citation type="submission" date="2021-02" db="UniProtKB">
        <authorList>
            <consortium name="EnsemblMetazoa"/>
        </authorList>
    </citation>
    <scope>IDENTIFICATION</scope>
    <source>
        <strain evidence="3">USDA</strain>
    </source>
</reference>
<dbReference type="EMBL" id="DS235184">
    <property type="protein sequence ID" value="EEB13084.1"/>
    <property type="molecule type" value="Genomic_DNA"/>
</dbReference>
<reference evidence="2" key="1">
    <citation type="submission" date="2007-04" db="EMBL/GenBank/DDBJ databases">
        <title>Annotation of Pediculus humanus corporis strain USDA.</title>
        <authorList>
            <person name="Kirkness E."/>
            <person name="Hannick L."/>
            <person name="Hass B."/>
            <person name="Bruggner R."/>
            <person name="Lawson D."/>
            <person name="Bidwell S."/>
            <person name="Joardar V."/>
            <person name="Caler E."/>
            <person name="Walenz B."/>
            <person name="Inman J."/>
            <person name="Schobel S."/>
            <person name="Galinsky K."/>
            <person name="Amedeo P."/>
            <person name="Strausberg R."/>
        </authorList>
    </citation>
    <scope>NUCLEOTIDE SEQUENCE</scope>
    <source>
        <strain evidence="2">USDA</strain>
    </source>
</reference>
<evidence type="ECO:0000313" key="2">
    <source>
        <dbReference type="EMBL" id="EEB13084.1"/>
    </source>
</evidence>
<dbReference type="KEGG" id="phu:Phum_PHUM221380"/>
<feature type="transmembrane region" description="Helical" evidence="1">
    <location>
        <begin position="212"/>
        <end position="232"/>
    </location>
</feature>
<dbReference type="STRING" id="121224.E0VI78"/>
<proteinExistence type="predicted"/>
<evidence type="ECO:0000313" key="4">
    <source>
        <dbReference type="Proteomes" id="UP000009046"/>
    </source>
</evidence>
<accession>E0VI78</accession>
<reference evidence="2" key="2">
    <citation type="submission" date="2007-04" db="EMBL/GenBank/DDBJ databases">
        <title>The genome of the human body louse.</title>
        <authorList>
            <consortium name="The Human Body Louse Genome Consortium"/>
            <person name="Kirkness E."/>
            <person name="Walenz B."/>
            <person name="Hass B."/>
            <person name="Bruggner R."/>
            <person name="Strausberg R."/>
        </authorList>
    </citation>
    <scope>NUCLEOTIDE SEQUENCE</scope>
    <source>
        <strain evidence="2">USDA</strain>
    </source>
</reference>
<gene>
    <name evidence="3" type="primary">8237782</name>
    <name evidence="2" type="ORF">Phum_PHUM221380</name>
</gene>
<dbReference type="RefSeq" id="XP_002425822.1">
    <property type="nucleotide sequence ID" value="XM_002425777.1"/>
</dbReference>
<name>E0VI78_PEDHC</name>
<dbReference type="InParanoid" id="E0VI78"/>
<dbReference type="EnsemblMetazoa" id="PHUM221380-RA">
    <property type="protein sequence ID" value="PHUM221380-PA"/>
    <property type="gene ID" value="PHUM221380"/>
</dbReference>
<dbReference type="OrthoDB" id="6590397at2759"/>
<dbReference type="HOGENOM" id="CLU_089769_0_0_1"/>
<keyword evidence="1" id="KW-1133">Transmembrane helix</keyword>
<dbReference type="Proteomes" id="UP000009046">
    <property type="component" value="Unassembled WGS sequence"/>
</dbReference>
<feature type="transmembrane region" description="Helical" evidence="1">
    <location>
        <begin position="33"/>
        <end position="51"/>
    </location>
</feature>
<dbReference type="eggNOG" id="ENOG502S610">
    <property type="taxonomic scope" value="Eukaryota"/>
</dbReference>
<evidence type="ECO:0000256" key="1">
    <source>
        <dbReference type="SAM" id="Phobius"/>
    </source>
</evidence>
<organism>
    <name type="scientific">Pediculus humanus subsp. corporis</name>
    <name type="common">Body louse</name>
    <dbReference type="NCBI Taxonomy" id="121224"/>
    <lineage>
        <taxon>Eukaryota</taxon>
        <taxon>Metazoa</taxon>
        <taxon>Ecdysozoa</taxon>
        <taxon>Arthropoda</taxon>
        <taxon>Hexapoda</taxon>
        <taxon>Insecta</taxon>
        <taxon>Pterygota</taxon>
        <taxon>Neoptera</taxon>
        <taxon>Paraneoptera</taxon>
        <taxon>Psocodea</taxon>
        <taxon>Troctomorpha</taxon>
        <taxon>Phthiraptera</taxon>
        <taxon>Anoplura</taxon>
        <taxon>Pediculidae</taxon>
        <taxon>Pediculus</taxon>
    </lineage>
</organism>
<sequence>MASTGLIPTYQRFVNGAPVPAAPKRSFRPREKYLILLVLITFVIVCFGAFFDLPEYKTTNAVNNVYIKVYEQLQNAPQLLIPPPPHSNDVHSNVGIVRHGDPVVLDPHKLEDRVKLLAKIEQDELSQKVLERPNLVNVNDVSVNGDDSVMDKSAMIPSQSKRENVMEKIETGQTSKINLPIIQGGEDGDGIARERRNKVKQVMKLTKISTNVFSLLGLIFVTYILHCVIVLLHEL</sequence>
<evidence type="ECO:0000313" key="3">
    <source>
        <dbReference type="EnsemblMetazoa" id="PHUM221380-PA"/>
    </source>
</evidence>
<keyword evidence="4" id="KW-1185">Reference proteome</keyword>
<dbReference type="OMA" id="HEGIDHQ"/>
<protein>
    <submittedName>
        <fullName evidence="2 3">Uncharacterized protein</fullName>
    </submittedName>
</protein>
<dbReference type="EMBL" id="AAZO01002555">
    <property type="status" value="NOT_ANNOTATED_CDS"/>
    <property type="molecule type" value="Genomic_DNA"/>
</dbReference>
<dbReference type="CTD" id="8237782"/>
<keyword evidence="1" id="KW-0472">Membrane</keyword>